<name>A0AAW1PSH0_9CHLO</name>
<keyword evidence="4 6" id="KW-0862">Zinc</keyword>
<dbReference type="InterPro" id="IPR001915">
    <property type="entry name" value="Peptidase_M48"/>
</dbReference>
<comment type="caution">
    <text evidence="8">The sequence shown here is derived from an EMBL/GenBank/DDBJ whole genome shotgun (WGS) entry which is preliminary data.</text>
</comment>
<keyword evidence="2" id="KW-0479">Metal-binding</keyword>
<dbReference type="Pfam" id="PF01435">
    <property type="entry name" value="Peptidase_M48"/>
    <property type="match status" value="1"/>
</dbReference>
<evidence type="ECO:0000256" key="5">
    <source>
        <dbReference type="ARBA" id="ARBA00023049"/>
    </source>
</evidence>
<dbReference type="InterPro" id="IPR051156">
    <property type="entry name" value="Mito/Outer_Membr_Metalloprot"/>
</dbReference>
<evidence type="ECO:0000256" key="3">
    <source>
        <dbReference type="ARBA" id="ARBA00022801"/>
    </source>
</evidence>
<organism evidence="8 9">
    <name type="scientific">[Myrmecia] bisecta</name>
    <dbReference type="NCBI Taxonomy" id="41462"/>
    <lineage>
        <taxon>Eukaryota</taxon>
        <taxon>Viridiplantae</taxon>
        <taxon>Chlorophyta</taxon>
        <taxon>core chlorophytes</taxon>
        <taxon>Trebouxiophyceae</taxon>
        <taxon>Trebouxiales</taxon>
        <taxon>Trebouxiaceae</taxon>
        <taxon>Myrmecia</taxon>
    </lineage>
</organism>
<evidence type="ECO:0000256" key="2">
    <source>
        <dbReference type="ARBA" id="ARBA00022723"/>
    </source>
</evidence>
<evidence type="ECO:0000259" key="7">
    <source>
        <dbReference type="Pfam" id="PF01435"/>
    </source>
</evidence>
<reference evidence="8 9" key="1">
    <citation type="journal article" date="2024" name="Nat. Commun.">
        <title>Phylogenomics reveals the evolutionary origins of lichenization in chlorophyte algae.</title>
        <authorList>
            <person name="Puginier C."/>
            <person name="Libourel C."/>
            <person name="Otte J."/>
            <person name="Skaloud P."/>
            <person name="Haon M."/>
            <person name="Grisel S."/>
            <person name="Petersen M."/>
            <person name="Berrin J.G."/>
            <person name="Delaux P.M."/>
            <person name="Dal Grande F."/>
            <person name="Keller J."/>
        </authorList>
    </citation>
    <scope>NUCLEOTIDE SEQUENCE [LARGE SCALE GENOMIC DNA]</scope>
    <source>
        <strain evidence="8 9">SAG 2043</strain>
    </source>
</reference>
<comment type="cofactor">
    <cofactor evidence="6">
        <name>Zn(2+)</name>
        <dbReference type="ChEBI" id="CHEBI:29105"/>
    </cofactor>
    <text evidence="6">Binds 1 zinc ion per subunit.</text>
</comment>
<evidence type="ECO:0000313" key="8">
    <source>
        <dbReference type="EMBL" id="KAK9812770.1"/>
    </source>
</evidence>
<dbReference type="GO" id="GO:0004222">
    <property type="term" value="F:metalloendopeptidase activity"/>
    <property type="evidence" value="ECO:0007669"/>
    <property type="project" value="InterPro"/>
</dbReference>
<feature type="domain" description="Peptidase M48" evidence="7">
    <location>
        <begin position="127"/>
        <end position="259"/>
    </location>
</feature>
<dbReference type="GO" id="GO:0016020">
    <property type="term" value="C:membrane"/>
    <property type="evidence" value="ECO:0007669"/>
    <property type="project" value="TreeGrafter"/>
</dbReference>
<proteinExistence type="inferred from homology"/>
<dbReference type="AlphaFoldDB" id="A0AAW1PSH0"/>
<evidence type="ECO:0000256" key="6">
    <source>
        <dbReference type="RuleBase" id="RU003983"/>
    </source>
</evidence>
<evidence type="ECO:0000313" key="9">
    <source>
        <dbReference type="Proteomes" id="UP001489004"/>
    </source>
</evidence>
<gene>
    <name evidence="8" type="ORF">WJX72_003414</name>
</gene>
<accession>A0AAW1PSH0</accession>
<evidence type="ECO:0000256" key="1">
    <source>
        <dbReference type="ARBA" id="ARBA00022670"/>
    </source>
</evidence>
<protein>
    <recommendedName>
        <fullName evidence="7">Peptidase M48 domain-containing protein</fullName>
    </recommendedName>
</protein>
<dbReference type="PANTHER" id="PTHR22726:SF1">
    <property type="entry name" value="METALLOENDOPEPTIDASE OMA1, MITOCHONDRIAL"/>
    <property type="match status" value="1"/>
</dbReference>
<evidence type="ECO:0000256" key="4">
    <source>
        <dbReference type="ARBA" id="ARBA00022833"/>
    </source>
</evidence>
<dbReference type="EMBL" id="JALJOR010000008">
    <property type="protein sequence ID" value="KAK9812770.1"/>
    <property type="molecule type" value="Genomic_DNA"/>
</dbReference>
<dbReference type="GO" id="GO:0051603">
    <property type="term" value="P:proteolysis involved in protein catabolic process"/>
    <property type="evidence" value="ECO:0007669"/>
    <property type="project" value="TreeGrafter"/>
</dbReference>
<sequence>MWFSVRVHAPAALTSHPLAVDEAGLDVVSLDVCSQHLQQRSVSGWRRWLPILGPRYVSAVALHYVVFEHLLAVSPHLLARAYHCAGCSKVISSLSGSFITAARSRLAAGHRQCKMIKHAAERACGDQVPGMQHWKWQMAILDKPNSVRASSYGRGALLVDSGTVRLFDLHKLGAIIAHECGHAVAEHGEKMMTNRLICSVMAPIVAGLLFGTIQASTATLTLGHAAAELFIRRPRSRVFEYEADAVGLVFAEQAGLPQGSSRESLLREGSPRSIMDTGPLLNWVEGCIVRLVGC</sequence>
<dbReference type="PANTHER" id="PTHR22726">
    <property type="entry name" value="METALLOENDOPEPTIDASE OMA1"/>
    <property type="match status" value="1"/>
</dbReference>
<comment type="similarity">
    <text evidence="6">Belongs to the peptidase M48 family.</text>
</comment>
<keyword evidence="1 6" id="KW-0645">Protease</keyword>
<keyword evidence="3 6" id="KW-0378">Hydrolase</keyword>
<dbReference type="Proteomes" id="UP001489004">
    <property type="component" value="Unassembled WGS sequence"/>
</dbReference>
<dbReference type="GO" id="GO:0046872">
    <property type="term" value="F:metal ion binding"/>
    <property type="evidence" value="ECO:0007669"/>
    <property type="project" value="UniProtKB-KW"/>
</dbReference>
<keyword evidence="9" id="KW-1185">Reference proteome</keyword>
<keyword evidence="5 6" id="KW-0482">Metalloprotease</keyword>